<accession>A0A291LXP7</accession>
<keyword evidence="3" id="KW-1185">Reference proteome</keyword>
<sequence length="155" mass="16914">MRARIGIIFIVAASALLFLGQSMALGKDYVLMSEMEGQLVLPDGAPAAQIRLERHWKWAWKKSEGTDITSTDAQGRFRFGAVIGHSRSAGILPHEPTVLQEITAFGPGGSSLIWSAQKRNYDPEGELGRPLRVRCVLGAEEGSGPLFWSTCTLMD</sequence>
<evidence type="ECO:0000313" key="3">
    <source>
        <dbReference type="Proteomes" id="UP000219050"/>
    </source>
</evidence>
<dbReference type="InterPro" id="IPR046474">
    <property type="entry name" value="DUF6795"/>
</dbReference>
<proteinExistence type="predicted"/>
<dbReference type="Proteomes" id="UP000219050">
    <property type="component" value="Chromosome"/>
</dbReference>
<dbReference type="AlphaFoldDB" id="A0A291LXP7"/>
<name>A0A291LXP7_9RHOB</name>
<reference evidence="2 3" key="1">
    <citation type="submission" date="2017-05" db="EMBL/GenBank/DDBJ databases">
        <title>Comparative genomic and metabolic analysis of manganese-oxidizing mechanisms in Celeribater manganoxidans DY25T: its adaption to the environment of polymetallic nodule.</title>
        <authorList>
            <person name="Wang X."/>
        </authorList>
    </citation>
    <scope>NUCLEOTIDE SEQUENCE [LARGE SCALE GENOMIC DNA]</scope>
    <source>
        <strain evidence="2 3">DY25</strain>
    </source>
</reference>
<feature type="domain" description="DUF6795" evidence="1">
    <location>
        <begin position="36"/>
        <end position="139"/>
    </location>
</feature>
<protein>
    <recommendedName>
        <fullName evidence="1">DUF6795 domain-containing protein</fullName>
    </recommendedName>
</protein>
<dbReference type="Pfam" id="PF20598">
    <property type="entry name" value="DUF6795"/>
    <property type="match status" value="1"/>
</dbReference>
<dbReference type="EMBL" id="CP021404">
    <property type="protein sequence ID" value="ATI41516.1"/>
    <property type="molecule type" value="Genomic_DNA"/>
</dbReference>
<evidence type="ECO:0000259" key="1">
    <source>
        <dbReference type="Pfam" id="PF20598"/>
    </source>
</evidence>
<dbReference type="KEGG" id="cmag:CBW24_05545"/>
<organism evidence="2 3">
    <name type="scientific">Pacificitalea manganoxidans</name>
    <dbReference type="NCBI Taxonomy" id="1411902"/>
    <lineage>
        <taxon>Bacteria</taxon>
        <taxon>Pseudomonadati</taxon>
        <taxon>Pseudomonadota</taxon>
        <taxon>Alphaproteobacteria</taxon>
        <taxon>Rhodobacterales</taxon>
        <taxon>Paracoccaceae</taxon>
        <taxon>Pacificitalea</taxon>
    </lineage>
</organism>
<gene>
    <name evidence="2" type="ORF">CBW24_05545</name>
</gene>
<evidence type="ECO:0000313" key="2">
    <source>
        <dbReference type="EMBL" id="ATI41516.1"/>
    </source>
</evidence>